<dbReference type="InParanoid" id="A0A494GA94"/>
<reference evidence="1" key="2">
    <citation type="submission" date="2019-04" db="UniProtKB">
        <authorList>
            <consortium name="EnsemblPlants"/>
        </authorList>
    </citation>
    <scope>IDENTIFICATION</scope>
    <source>
        <strain evidence="1">cv. Heinz 1706</strain>
    </source>
</reference>
<dbReference type="PaxDb" id="4081-Solyc00g283110.1.1"/>
<accession>A0A494GA94</accession>
<dbReference type="EnsemblPlants" id="Solyc00g283110.1.1">
    <property type="protein sequence ID" value="Solyc00g283110.1.1.1.CDS"/>
    <property type="gene ID" value="Solyc00g283110.1"/>
</dbReference>
<dbReference type="Proteomes" id="UP000004994">
    <property type="component" value="Unassembled WGS sequence"/>
</dbReference>
<organism evidence="1">
    <name type="scientific">Solanum lycopersicum</name>
    <name type="common">Tomato</name>
    <name type="synonym">Lycopersicon esculentum</name>
    <dbReference type="NCBI Taxonomy" id="4081"/>
    <lineage>
        <taxon>Eukaryota</taxon>
        <taxon>Viridiplantae</taxon>
        <taxon>Streptophyta</taxon>
        <taxon>Embryophyta</taxon>
        <taxon>Tracheophyta</taxon>
        <taxon>Spermatophyta</taxon>
        <taxon>Magnoliopsida</taxon>
        <taxon>eudicotyledons</taxon>
        <taxon>Gunneridae</taxon>
        <taxon>Pentapetalae</taxon>
        <taxon>asterids</taxon>
        <taxon>lamiids</taxon>
        <taxon>Solanales</taxon>
        <taxon>Solanaceae</taxon>
        <taxon>Solanoideae</taxon>
        <taxon>Solaneae</taxon>
        <taxon>Solanum</taxon>
        <taxon>Solanum subgen. Lycopersicon</taxon>
    </lineage>
</organism>
<proteinExistence type="predicted"/>
<evidence type="ECO:0000313" key="2">
    <source>
        <dbReference type="Proteomes" id="UP000004994"/>
    </source>
</evidence>
<name>A0A494GA94_SOLLC</name>
<evidence type="ECO:0000313" key="1">
    <source>
        <dbReference type="EnsemblPlants" id="Solyc00g283110.1.1.1.CDS"/>
    </source>
</evidence>
<dbReference type="Gramene" id="Solyc00g283110.1.1">
    <property type="protein sequence ID" value="Solyc00g283110.1.1.1.CDS"/>
    <property type="gene ID" value="Solyc00g283110.1"/>
</dbReference>
<sequence length="53" mass="6562">MNRTMLDHHNLHFLSLFKKLRNSFMFFLPRLGHNDSYYWSHIVVIRPCTCYIF</sequence>
<reference evidence="1" key="1">
    <citation type="journal article" date="2012" name="Nature">
        <title>The tomato genome sequence provides insights into fleshy fruit evolution.</title>
        <authorList>
            <consortium name="Tomato Genome Consortium"/>
        </authorList>
    </citation>
    <scope>NUCLEOTIDE SEQUENCE [LARGE SCALE GENOMIC DNA]</scope>
    <source>
        <strain evidence="1">cv. Heinz 1706</strain>
    </source>
</reference>
<keyword evidence="2" id="KW-1185">Reference proteome</keyword>
<protein>
    <submittedName>
        <fullName evidence="1">Uncharacterized protein</fullName>
    </submittedName>
</protein>
<dbReference type="AlphaFoldDB" id="A0A494GA94"/>